<dbReference type="Proteomes" id="UP000190797">
    <property type="component" value="Chromosome"/>
</dbReference>
<accession>A0A1U9ZV30</accession>
<dbReference type="InterPro" id="IPR016032">
    <property type="entry name" value="Sig_transdc_resp-reg_C-effctor"/>
</dbReference>
<dbReference type="PANTHER" id="PTHR16305">
    <property type="entry name" value="TESTICULAR SOLUBLE ADENYLYL CYCLASE"/>
    <property type="match status" value="1"/>
</dbReference>
<name>A0A1U9ZV30_9ACTN</name>
<dbReference type="OrthoDB" id="483at2"/>
<dbReference type="AlphaFoldDB" id="A0A1U9ZV30"/>
<evidence type="ECO:0000256" key="2">
    <source>
        <dbReference type="ARBA" id="ARBA00022840"/>
    </source>
</evidence>
<dbReference type="InterPro" id="IPR041664">
    <property type="entry name" value="AAA_16"/>
</dbReference>
<dbReference type="PANTHER" id="PTHR16305:SF35">
    <property type="entry name" value="TRANSCRIPTIONAL ACTIVATOR DOMAIN"/>
    <property type="match status" value="1"/>
</dbReference>
<dbReference type="PRINTS" id="PR00038">
    <property type="entry name" value="HTHLUXR"/>
</dbReference>
<dbReference type="KEGG" id="noa:BKM31_10110"/>
<sequence length="906" mass="96143">MGLIGRDREIGRLEGLIGALPERGAALVLLGEPGIGKSALLGQAAAIARRSGLRVLATAGVEAEAHLPYAGLHQLLRPIRDHFDVLPPSQRQALRAALGLVESSGPDNYLVALAVLNLLAETAEHGPIVLIAEDAHWLDPSTAGVLAFLGRRLESEPILLLASARTGMATWLDGAGLPDLVVPPLSEQDAAALLDAHAKNLPAAVRRRLLSEARGNPLALIELPAAGPDVVTGPDVVAGSWLPLTARLEEAFTRRFAVLPPVTRAVLEVAALNDSADPHEALAAAQALVGRPVTAAELVPAVDARLVTVSESRLAFHHPLIRSAIHQAAGPVRRREVHRALAAVLAERPDRRTWHLAAAGDRPDEGIATALEAVAARAQRRGSGEAVVAALEQAARLSEDPDRRADRLLRAADGAVELGRPEIVDRLLGEAGKLELSRRRRARLAWVRAAFDDGLRGGGMDASALADLAESVAGDGDVDLAVRILWSAALRCFWTEPGMPARDRIVDVAERLPLDPLDARLIAILGYAAPVARGAVVIERSRRLLARAVLDSRTARLVGSVAVLVGTFDVAIEQSAASLAGLRDQGRLQLLARALAAQAWAAAQLADLTVALPAAEEAGRLAEETGQPFLLGLVLATQAKIAALRGQVDRAGELAAEAERLGTRVGARNVLATAQHARALAALAEGDHPQALARLLRMHDVTDPAYQLALSCHTVADLADAALHSERPGDVAGVLARLEAAALATTSPSLHDGLRLARAVLAGHDEAEELFRTALAADLTRRPFMRARTALAYGEWLRRQRRATESREHLRAARDLFDALGTSPWGERARRELRAAGERSSERQAATSELLTAQELQIAQMAAEGLTNREIGKRLYISHRTVGAHLAKIYAKLGATSRVQLHNALG</sequence>
<gene>
    <name evidence="4" type="ORF">BKM31_10110</name>
</gene>
<dbReference type="SUPFAM" id="SSF52540">
    <property type="entry name" value="P-loop containing nucleoside triphosphate hydrolases"/>
    <property type="match status" value="1"/>
</dbReference>
<dbReference type="CDD" id="cd06170">
    <property type="entry name" value="LuxR_C_like"/>
    <property type="match status" value="1"/>
</dbReference>
<dbReference type="GO" id="GO:0006355">
    <property type="term" value="P:regulation of DNA-templated transcription"/>
    <property type="evidence" value="ECO:0007669"/>
    <property type="project" value="InterPro"/>
</dbReference>
<dbReference type="GO" id="GO:0005737">
    <property type="term" value="C:cytoplasm"/>
    <property type="evidence" value="ECO:0007669"/>
    <property type="project" value="TreeGrafter"/>
</dbReference>
<dbReference type="GO" id="GO:0004016">
    <property type="term" value="F:adenylate cyclase activity"/>
    <property type="evidence" value="ECO:0007669"/>
    <property type="project" value="TreeGrafter"/>
</dbReference>
<dbReference type="Pfam" id="PF00196">
    <property type="entry name" value="GerE"/>
    <property type="match status" value="1"/>
</dbReference>
<dbReference type="Pfam" id="PF13191">
    <property type="entry name" value="AAA_16"/>
    <property type="match status" value="1"/>
</dbReference>
<keyword evidence="1" id="KW-0547">Nucleotide-binding</keyword>
<dbReference type="EMBL" id="CP017717">
    <property type="protein sequence ID" value="AQZ61779.1"/>
    <property type="molecule type" value="Genomic_DNA"/>
</dbReference>
<keyword evidence="5" id="KW-1185">Reference proteome</keyword>
<dbReference type="SUPFAM" id="SSF46894">
    <property type="entry name" value="C-terminal effector domain of the bipartite response regulators"/>
    <property type="match status" value="1"/>
</dbReference>
<dbReference type="Gene3D" id="1.25.40.10">
    <property type="entry name" value="Tetratricopeptide repeat domain"/>
    <property type="match status" value="1"/>
</dbReference>
<dbReference type="GO" id="GO:0003677">
    <property type="term" value="F:DNA binding"/>
    <property type="evidence" value="ECO:0007669"/>
    <property type="project" value="InterPro"/>
</dbReference>
<evidence type="ECO:0000313" key="4">
    <source>
        <dbReference type="EMBL" id="AQZ61779.1"/>
    </source>
</evidence>
<organism evidence="4 5">
    <name type="scientific">[Actinomadura] parvosata subsp. kistnae</name>
    <dbReference type="NCBI Taxonomy" id="1909395"/>
    <lineage>
        <taxon>Bacteria</taxon>
        <taxon>Bacillati</taxon>
        <taxon>Actinomycetota</taxon>
        <taxon>Actinomycetes</taxon>
        <taxon>Streptosporangiales</taxon>
        <taxon>Streptosporangiaceae</taxon>
        <taxon>Nonomuraea</taxon>
    </lineage>
</organism>
<dbReference type="InterPro" id="IPR027417">
    <property type="entry name" value="P-loop_NTPase"/>
</dbReference>
<dbReference type="GO" id="GO:0005524">
    <property type="term" value="F:ATP binding"/>
    <property type="evidence" value="ECO:0007669"/>
    <property type="project" value="UniProtKB-KW"/>
</dbReference>
<evidence type="ECO:0000259" key="3">
    <source>
        <dbReference type="PROSITE" id="PS50043"/>
    </source>
</evidence>
<feature type="domain" description="HTH luxR-type" evidence="3">
    <location>
        <begin position="844"/>
        <end position="906"/>
    </location>
</feature>
<dbReference type="InterPro" id="IPR036388">
    <property type="entry name" value="WH-like_DNA-bd_sf"/>
</dbReference>
<dbReference type="InterPro" id="IPR011990">
    <property type="entry name" value="TPR-like_helical_dom_sf"/>
</dbReference>
<reference evidence="5" key="1">
    <citation type="journal article" date="2017" name="Med. Chem. Commun.">
        <title>Nonomuraea sp. ATCC 55076 harbours the largest actinomycete chromosome to date and the kistamicin biosynthetic gene cluster.</title>
        <authorList>
            <person name="Nazari B."/>
            <person name="Forneris C.C."/>
            <person name="Gibson M.I."/>
            <person name="Moon K."/>
            <person name="Schramma K.R."/>
            <person name="Seyedsayamdost M.R."/>
        </authorList>
    </citation>
    <scope>NUCLEOTIDE SEQUENCE [LARGE SCALE GENOMIC DNA]</scope>
    <source>
        <strain evidence="5">ATCC 55076</strain>
    </source>
</reference>
<evidence type="ECO:0000313" key="5">
    <source>
        <dbReference type="Proteomes" id="UP000190797"/>
    </source>
</evidence>
<dbReference type="PROSITE" id="PS50043">
    <property type="entry name" value="HTH_LUXR_2"/>
    <property type="match status" value="1"/>
</dbReference>
<proteinExistence type="predicted"/>
<keyword evidence="2" id="KW-0067">ATP-binding</keyword>
<dbReference type="InterPro" id="IPR000792">
    <property type="entry name" value="Tscrpt_reg_LuxR_C"/>
</dbReference>
<dbReference type="STRING" id="1909395.BKM31_10110"/>
<protein>
    <submittedName>
        <fullName evidence="4">LuxR family transcriptional regulator</fullName>
    </submittedName>
</protein>
<dbReference type="RefSeq" id="WP_080037913.1">
    <property type="nucleotide sequence ID" value="NZ_CP017717.1"/>
</dbReference>
<dbReference type="Gene3D" id="1.10.10.10">
    <property type="entry name" value="Winged helix-like DNA-binding domain superfamily/Winged helix DNA-binding domain"/>
    <property type="match status" value="1"/>
</dbReference>
<dbReference type="SMART" id="SM00421">
    <property type="entry name" value="HTH_LUXR"/>
    <property type="match status" value="1"/>
</dbReference>
<evidence type="ECO:0000256" key="1">
    <source>
        <dbReference type="ARBA" id="ARBA00022741"/>
    </source>
</evidence>
<dbReference type="SUPFAM" id="SSF48452">
    <property type="entry name" value="TPR-like"/>
    <property type="match status" value="1"/>
</dbReference>